<evidence type="ECO:0000313" key="2">
    <source>
        <dbReference type="Proteomes" id="UP000887581"/>
    </source>
</evidence>
<dbReference type="Pfam" id="PF16201">
    <property type="entry name" value="NopRA1"/>
    <property type="match status" value="1"/>
</dbReference>
<feature type="domain" description="URB1 C-terminal" evidence="1">
    <location>
        <begin position="172"/>
        <end position="365"/>
    </location>
</feature>
<dbReference type="PANTHER" id="PTHR13500:SF0">
    <property type="entry name" value="NUCLEOLAR PRE-RIBOSOMAL-ASSOCIATED PROTEIN 1"/>
    <property type="match status" value="1"/>
</dbReference>
<protein>
    <submittedName>
        <fullName evidence="3">Nucleolar pre-ribosomal-associated protein 1 C-terminal domain-containing protein</fullName>
    </submittedName>
</protein>
<evidence type="ECO:0000259" key="1">
    <source>
        <dbReference type="Pfam" id="PF16201"/>
    </source>
</evidence>
<dbReference type="GO" id="GO:0005730">
    <property type="term" value="C:nucleolus"/>
    <property type="evidence" value="ECO:0007669"/>
    <property type="project" value="TreeGrafter"/>
</dbReference>
<dbReference type="GO" id="GO:0000466">
    <property type="term" value="P:maturation of 5.8S rRNA from tricistronic rRNA transcript (SSU-rRNA, 5.8S rRNA, LSU-rRNA)"/>
    <property type="evidence" value="ECO:0007669"/>
    <property type="project" value="TreeGrafter"/>
</dbReference>
<dbReference type="AlphaFoldDB" id="A0A915PS98"/>
<evidence type="ECO:0000313" key="3">
    <source>
        <dbReference type="WBParaSite" id="sdigi.contig39.g2594.t1"/>
    </source>
</evidence>
<keyword evidence="2" id="KW-1185">Reference proteome</keyword>
<dbReference type="GO" id="GO:0000463">
    <property type="term" value="P:maturation of LSU-rRNA from tricistronic rRNA transcript (SSU-rRNA, 5.8S rRNA, LSU-rRNA)"/>
    <property type="evidence" value="ECO:0007669"/>
    <property type="project" value="TreeGrafter"/>
</dbReference>
<accession>A0A915PS98</accession>
<organism evidence="2 3">
    <name type="scientific">Setaria digitata</name>
    <dbReference type="NCBI Taxonomy" id="48799"/>
    <lineage>
        <taxon>Eukaryota</taxon>
        <taxon>Metazoa</taxon>
        <taxon>Ecdysozoa</taxon>
        <taxon>Nematoda</taxon>
        <taxon>Chromadorea</taxon>
        <taxon>Rhabditida</taxon>
        <taxon>Spirurina</taxon>
        <taxon>Spiruromorpha</taxon>
        <taxon>Filarioidea</taxon>
        <taxon>Setariidae</taxon>
        <taxon>Setaria</taxon>
    </lineage>
</organism>
<dbReference type="PANTHER" id="PTHR13500">
    <property type="entry name" value="NUCLEOLAR PRERIBOSOMAL-ASSOCIATED PROTEIN 1"/>
    <property type="match status" value="1"/>
</dbReference>
<sequence length="464" mass="54403">MTSSKRRKVEADESENSVEENITENVEVQTIKLRVKQKFLTRLICQYNAMESEKDKVIFDILCVLERSYQINLKPLFPIVWGERAKDNYEKLCQLGETLHTKLTVDQVLDYLDPKLMWNSLLKSEQTTAVKMPKKDLSNRFYDARFILRLLATLVDDDSKMNTRKFVIVNGLSFAFAATSFISRSERCVAYLVLRRFLLHLMKSDSQSFPEKCLYVYLLQVFKNSIESPIQRLPHVVAHFFARVTKLILHPEDPVYQPLLSFFLLKPNIDIQNVPEIYKMLLSSSTQNYMKERHWCLRLILDSLIEPNDYNILQKRYGLKLLLALFGSIVADQETKKYILLSLRAILQHRSIANDLYVRQNLHSWIVVSLQNKVLTRWERVFLCQLFIMLFTHLKEIFCDASNSGTLETKWHGTIAYKTCRILGNKVYDELEKENDGAKNIWLPKLKELLDKDRWTSLNCDAHS</sequence>
<proteinExistence type="predicted"/>
<dbReference type="WBParaSite" id="sdigi.contig39.g2594.t1">
    <property type="protein sequence ID" value="sdigi.contig39.g2594.t1"/>
    <property type="gene ID" value="sdigi.contig39.g2594"/>
</dbReference>
<reference evidence="3" key="1">
    <citation type="submission" date="2022-11" db="UniProtKB">
        <authorList>
            <consortium name="WormBaseParasite"/>
        </authorList>
    </citation>
    <scope>IDENTIFICATION</scope>
</reference>
<name>A0A915PS98_9BILA</name>
<dbReference type="InterPro" id="IPR039844">
    <property type="entry name" value="URB1"/>
</dbReference>
<dbReference type="InterPro" id="IPR032436">
    <property type="entry name" value="URB1_C"/>
</dbReference>
<dbReference type="Proteomes" id="UP000887581">
    <property type="component" value="Unplaced"/>
</dbReference>